<dbReference type="Proteomes" id="UP000475214">
    <property type="component" value="Unassembled WGS sequence"/>
</dbReference>
<keyword evidence="1" id="KW-0489">Methyltransferase</keyword>
<evidence type="ECO:0000313" key="1">
    <source>
        <dbReference type="EMBL" id="NEE03792.1"/>
    </source>
</evidence>
<dbReference type="GO" id="GO:0032259">
    <property type="term" value="P:methylation"/>
    <property type="evidence" value="ECO:0007669"/>
    <property type="project" value="UniProtKB-KW"/>
</dbReference>
<gene>
    <name evidence="1" type="ORF">G1H10_26845</name>
</gene>
<keyword evidence="1" id="KW-0808">Transferase</keyword>
<proteinExistence type="predicted"/>
<organism evidence="1 2">
    <name type="scientific">Phytoactinopolyspora halotolerans</name>
    <dbReference type="NCBI Taxonomy" id="1981512"/>
    <lineage>
        <taxon>Bacteria</taxon>
        <taxon>Bacillati</taxon>
        <taxon>Actinomycetota</taxon>
        <taxon>Actinomycetes</taxon>
        <taxon>Jiangellales</taxon>
        <taxon>Jiangellaceae</taxon>
        <taxon>Phytoactinopolyspora</taxon>
    </lineage>
</organism>
<dbReference type="SUPFAM" id="SSF53335">
    <property type="entry name" value="S-adenosyl-L-methionine-dependent methyltransferases"/>
    <property type="match status" value="1"/>
</dbReference>
<dbReference type="InterPro" id="IPR029063">
    <property type="entry name" value="SAM-dependent_MTases_sf"/>
</dbReference>
<reference evidence="1 2" key="1">
    <citation type="submission" date="2020-02" db="EMBL/GenBank/DDBJ databases">
        <authorList>
            <person name="Li X.-J."/>
            <person name="Han X.-M."/>
        </authorList>
    </citation>
    <scope>NUCLEOTIDE SEQUENCE [LARGE SCALE GENOMIC DNA]</scope>
    <source>
        <strain evidence="1 2">CCTCC AB 2017055</strain>
    </source>
</reference>
<evidence type="ECO:0000313" key="2">
    <source>
        <dbReference type="Proteomes" id="UP000475214"/>
    </source>
</evidence>
<dbReference type="EMBL" id="JAAGOA010000026">
    <property type="protein sequence ID" value="NEE03792.1"/>
    <property type="molecule type" value="Genomic_DNA"/>
</dbReference>
<accession>A0A6L9SH86</accession>
<dbReference type="GO" id="GO:0008168">
    <property type="term" value="F:methyltransferase activity"/>
    <property type="evidence" value="ECO:0007669"/>
    <property type="project" value="UniProtKB-KW"/>
</dbReference>
<dbReference type="RefSeq" id="WP_163743775.1">
    <property type="nucleotide sequence ID" value="NZ_JAAGOA010000026.1"/>
</dbReference>
<keyword evidence="2" id="KW-1185">Reference proteome</keyword>
<comment type="caution">
    <text evidence="1">The sequence shown here is derived from an EMBL/GenBank/DDBJ whole genome shotgun (WGS) entry which is preliminary data.</text>
</comment>
<name>A0A6L9SH86_9ACTN</name>
<sequence length="216" mass="23787">MDWHRWHQGYQEGGKLQERLRIVQDQLRLALAAVPPGPVQIISVCAGQGHDVVGMVSGSERRGDVRACLVELDGRNVAEAQRRIDDADLQGFEVRQADAGITDTYDGAAPADIVLLCGEFGSLTDDDVESTVATLPQLCKERGQVIWTAHRAAPGLFEHASAAFERHGFVPVWKDPNDPFGVARDQLVARPREFRTGQRMFSFADEQTLIALGRTI</sequence>
<protein>
    <submittedName>
        <fullName evidence="1">SAM-dependent methyltransferase</fullName>
    </submittedName>
</protein>
<dbReference type="Gene3D" id="3.40.50.150">
    <property type="entry name" value="Vaccinia Virus protein VP39"/>
    <property type="match status" value="1"/>
</dbReference>
<dbReference type="AlphaFoldDB" id="A0A6L9SH86"/>